<dbReference type="HAMAP" id="MF_00612">
    <property type="entry name" value="UPF0225"/>
    <property type="match status" value="1"/>
</dbReference>
<evidence type="ECO:0000313" key="4">
    <source>
        <dbReference type="EMBL" id="NEN07205.1"/>
    </source>
</evidence>
<dbReference type="InterPro" id="IPR048469">
    <property type="entry name" value="YchJ-like_M"/>
</dbReference>
<keyword evidence="5" id="KW-1185">Reference proteome</keyword>
<accession>A0A6L9Y0Z7</accession>
<organism evidence="4 5">
    <name type="scientific">Leifsonia tongyongensis</name>
    <dbReference type="NCBI Taxonomy" id="1268043"/>
    <lineage>
        <taxon>Bacteria</taxon>
        <taxon>Bacillati</taxon>
        <taxon>Actinomycetota</taxon>
        <taxon>Actinomycetes</taxon>
        <taxon>Micrococcales</taxon>
        <taxon>Microbacteriaceae</taxon>
        <taxon>Leifsonia</taxon>
    </lineage>
</organism>
<dbReference type="Proteomes" id="UP000474967">
    <property type="component" value="Unassembled WGS sequence"/>
</dbReference>
<dbReference type="InterPro" id="IPR004027">
    <property type="entry name" value="SEC_C_motif"/>
</dbReference>
<comment type="caution">
    <text evidence="4">The sequence shown here is derived from an EMBL/GenBank/DDBJ whole genome shotgun (WGS) entry which is preliminary data.</text>
</comment>
<dbReference type="PANTHER" id="PTHR33747">
    <property type="entry name" value="UPF0225 PROTEIN SCO1677"/>
    <property type="match status" value="1"/>
</dbReference>
<dbReference type="InterPro" id="IPR023006">
    <property type="entry name" value="YchJ-like"/>
</dbReference>
<sequence length="133" mass="14885">MRDAEGRRTRCPCLSGDPYDVCCGPIHRGQADAPTAERLMRSRFSAFALGDAEYLLASWHPSTRPAGLELDPGLRWYRLDIVGTTRGGILDEVGTVHFRAYFKGDAIGVQEEDSRFVREGRRWFYVDGSTATV</sequence>
<dbReference type="Gene3D" id="3.10.450.50">
    <property type="match status" value="1"/>
</dbReference>
<protein>
    <recommendedName>
        <fullName evidence="2">UPF0225 protein G3T36_15190</fullName>
    </recommendedName>
</protein>
<dbReference type="Pfam" id="PF02810">
    <property type="entry name" value="SEC-C"/>
    <property type="match status" value="1"/>
</dbReference>
<dbReference type="SUPFAM" id="SSF54427">
    <property type="entry name" value="NTF2-like"/>
    <property type="match status" value="1"/>
</dbReference>
<evidence type="ECO:0000256" key="2">
    <source>
        <dbReference type="HAMAP-Rule" id="MF_00612"/>
    </source>
</evidence>
<gene>
    <name evidence="4" type="ORF">G3T36_15190</name>
</gene>
<comment type="similarity">
    <text evidence="1 2">Belongs to the UPF0225 family.</text>
</comment>
<evidence type="ECO:0000259" key="3">
    <source>
        <dbReference type="Pfam" id="PF17775"/>
    </source>
</evidence>
<evidence type="ECO:0000256" key="1">
    <source>
        <dbReference type="ARBA" id="ARBA00010839"/>
    </source>
</evidence>
<dbReference type="EMBL" id="JAAGWY010000003">
    <property type="protein sequence ID" value="NEN07205.1"/>
    <property type="molecule type" value="Genomic_DNA"/>
</dbReference>
<dbReference type="AlphaFoldDB" id="A0A6L9Y0Z7"/>
<dbReference type="PANTHER" id="PTHR33747:SF1">
    <property type="entry name" value="ADENYLATE CYCLASE-ASSOCIATED CAP C-TERMINAL DOMAIN-CONTAINING PROTEIN"/>
    <property type="match status" value="1"/>
</dbReference>
<dbReference type="InterPro" id="IPR032710">
    <property type="entry name" value="NTF2-like_dom_sf"/>
</dbReference>
<feature type="domain" description="YchJ-like middle NTF2-like" evidence="3">
    <location>
        <begin position="35"/>
        <end position="128"/>
    </location>
</feature>
<dbReference type="Pfam" id="PF17775">
    <property type="entry name" value="YchJ_M-like"/>
    <property type="match status" value="1"/>
</dbReference>
<evidence type="ECO:0000313" key="5">
    <source>
        <dbReference type="Proteomes" id="UP000474967"/>
    </source>
</evidence>
<name>A0A6L9Y0Z7_9MICO</name>
<proteinExistence type="inferred from homology"/>
<reference evidence="4 5" key="1">
    <citation type="journal article" date="2014" name="J. Microbiol.">
        <title>Diaminobutyricibacter tongyongensis gen. nov., sp. nov. and Homoserinibacter gongjuensis gen. nov., sp. nov. belong to the family Microbacteriaceae.</title>
        <authorList>
            <person name="Kim S.J."/>
            <person name="Ahn J.H."/>
            <person name="Weon H.Y."/>
            <person name="Hamada M."/>
            <person name="Suzuki K."/>
            <person name="Kwon S.W."/>
        </authorList>
    </citation>
    <scope>NUCLEOTIDE SEQUENCE [LARGE SCALE GENOMIC DNA]</scope>
    <source>
        <strain evidence="4 5">NBRC 108724</strain>
    </source>
</reference>